<dbReference type="InterPro" id="IPR000152">
    <property type="entry name" value="EGF-type_Asp/Asn_hydroxyl_site"/>
</dbReference>
<organism evidence="7 8">
    <name type="scientific">Priapulus caudatus</name>
    <name type="common">Priapulid worm</name>
    <dbReference type="NCBI Taxonomy" id="37621"/>
    <lineage>
        <taxon>Eukaryota</taxon>
        <taxon>Metazoa</taxon>
        <taxon>Ecdysozoa</taxon>
        <taxon>Scalidophora</taxon>
        <taxon>Priapulida</taxon>
        <taxon>Priapulimorpha</taxon>
        <taxon>Priapulimorphida</taxon>
        <taxon>Priapulidae</taxon>
        <taxon>Priapulus</taxon>
    </lineage>
</organism>
<name>A0ABM1EWG8_PRICU</name>
<dbReference type="CDD" id="cd00054">
    <property type="entry name" value="EGF_CA"/>
    <property type="match status" value="1"/>
</dbReference>
<evidence type="ECO:0000256" key="2">
    <source>
        <dbReference type="ARBA" id="ARBA00022729"/>
    </source>
</evidence>
<dbReference type="SUPFAM" id="SSF57414">
    <property type="entry name" value="Hairpin loop containing domain-like"/>
    <property type="match status" value="1"/>
</dbReference>
<evidence type="ECO:0000313" key="7">
    <source>
        <dbReference type="Proteomes" id="UP000695022"/>
    </source>
</evidence>
<dbReference type="PROSITE" id="PS00010">
    <property type="entry name" value="ASX_HYDROXYL"/>
    <property type="match status" value="1"/>
</dbReference>
<dbReference type="SUPFAM" id="SSF57196">
    <property type="entry name" value="EGF/Laminin"/>
    <property type="match status" value="1"/>
</dbReference>
<evidence type="ECO:0000313" key="8">
    <source>
        <dbReference type="RefSeq" id="XP_014676539.1"/>
    </source>
</evidence>
<protein>
    <submittedName>
        <fullName evidence="8">Fibulin-5-like</fullName>
    </submittedName>
</protein>
<keyword evidence="7" id="KW-1185">Reference proteome</keyword>
<keyword evidence="1 4" id="KW-0245">EGF-like domain</keyword>
<dbReference type="Proteomes" id="UP000695022">
    <property type="component" value="Unplaced"/>
</dbReference>
<dbReference type="PROSITE" id="PS50026">
    <property type="entry name" value="EGF_3"/>
    <property type="match status" value="1"/>
</dbReference>
<evidence type="ECO:0000259" key="5">
    <source>
        <dbReference type="PROSITE" id="PS50026"/>
    </source>
</evidence>
<dbReference type="Gene3D" id="2.10.25.10">
    <property type="entry name" value="Laminin"/>
    <property type="match status" value="1"/>
</dbReference>
<evidence type="ECO:0000256" key="4">
    <source>
        <dbReference type="PROSITE-ProRule" id="PRU00076"/>
    </source>
</evidence>
<evidence type="ECO:0000259" key="6">
    <source>
        <dbReference type="PROSITE" id="PS50948"/>
    </source>
</evidence>
<dbReference type="InterPro" id="IPR001881">
    <property type="entry name" value="EGF-like_Ca-bd_dom"/>
</dbReference>
<dbReference type="SMART" id="SM00179">
    <property type="entry name" value="EGF_CA"/>
    <property type="match status" value="1"/>
</dbReference>
<evidence type="ECO:0000256" key="3">
    <source>
        <dbReference type="ARBA" id="ARBA00023157"/>
    </source>
</evidence>
<dbReference type="InterPro" id="IPR003609">
    <property type="entry name" value="Pan_app"/>
</dbReference>
<dbReference type="PROSITE" id="PS50948">
    <property type="entry name" value="PAN"/>
    <property type="match status" value="1"/>
</dbReference>
<feature type="non-terminal residue" evidence="8">
    <location>
        <position position="1"/>
    </location>
</feature>
<gene>
    <name evidence="8" type="primary">LOC106816434</name>
</gene>
<dbReference type="Pfam" id="PF12947">
    <property type="entry name" value="EGF_3"/>
    <property type="match status" value="1"/>
</dbReference>
<accession>A0ABM1EWG8</accession>
<dbReference type="GeneID" id="106816434"/>
<comment type="caution">
    <text evidence="4">Lacks conserved residue(s) required for the propagation of feature annotation.</text>
</comment>
<dbReference type="InterPro" id="IPR024731">
    <property type="entry name" value="NELL2-like_EGF"/>
</dbReference>
<dbReference type="Gene3D" id="3.50.4.10">
    <property type="entry name" value="Hepatocyte Growth Factor"/>
    <property type="match status" value="1"/>
</dbReference>
<sequence>VDECNAALHDCDPNATCLNTVGSFRCECNGRWSGDGVTCVATTEQSYHYVGPDLVDQSGAGRLVTARSMLICSMYCAKEPTSPACRAFSYNEQTRECRMYVSTRTGGDVNQTLVDWMYYELDTTVT</sequence>
<keyword evidence="2" id="KW-0732">Signal</keyword>
<dbReference type="SMART" id="SM00181">
    <property type="entry name" value="EGF"/>
    <property type="match status" value="1"/>
</dbReference>
<dbReference type="Pfam" id="PF00024">
    <property type="entry name" value="PAN_1"/>
    <property type="match status" value="1"/>
</dbReference>
<dbReference type="InterPro" id="IPR000742">
    <property type="entry name" value="EGF"/>
</dbReference>
<reference evidence="8" key="1">
    <citation type="submission" date="2025-08" db="UniProtKB">
        <authorList>
            <consortium name="RefSeq"/>
        </authorList>
    </citation>
    <scope>IDENTIFICATION</scope>
</reference>
<proteinExistence type="predicted"/>
<evidence type="ECO:0000256" key="1">
    <source>
        <dbReference type="ARBA" id="ARBA00022536"/>
    </source>
</evidence>
<feature type="domain" description="EGF-like" evidence="5">
    <location>
        <begin position="1"/>
        <end position="40"/>
    </location>
</feature>
<feature type="domain" description="Apple" evidence="6">
    <location>
        <begin position="39"/>
        <end position="123"/>
    </location>
</feature>
<keyword evidence="3" id="KW-1015">Disulfide bond</keyword>
<dbReference type="RefSeq" id="XP_014676539.1">
    <property type="nucleotide sequence ID" value="XM_014821053.1"/>
</dbReference>